<dbReference type="EMBL" id="JBHUKU010000006">
    <property type="protein sequence ID" value="MFD2459355.1"/>
    <property type="molecule type" value="Genomic_DNA"/>
</dbReference>
<proteinExistence type="predicted"/>
<evidence type="ECO:0000256" key="1">
    <source>
        <dbReference type="SAM" id="MobiDB-lite"/>
    </source>
</evidence>
<evidence type="ECO:0008006" key="5">
    <source>
        <dbReference type="Google" id="ProtNLM"/>
    </source>
</evidence>
<reference evidence="4" key="1">
    <citation type="journal article" date="2019" name="Int. J. Syst. Evol. Microbiol.">
        <title>The Global Catalogue of Microorganisms (GCM) 10K type strain sequencing project: providing services to taxonomists for standard genome sequencing and annotation.</title>
        <authorList>
            <consortium name="The Broad Institute Genomics Platform"/>
            <consortium name="The Broad Institute Genome Sequencing Center for Infectious Disease"/>
            <person name="Wu L."/>
            <person name="Ma J."/>
        </authorList>
    </citation>
    <scope>NUCLEOTIDE SEQUENCE [LARGE SCALE GENOMIC DNA]</scope>
    <source>
        <strain evidence="4">CGMCC 4.7643</strain>
    </source>
</reference>
<organism evidence="3 4">
    <name type="scientific">Amycolatopsis samaneae</name>
    <dbReference type="NCBI Taxonomy" id="664691"/>
    <lineage>
        <taxon>Bacteria</taxon>
        <taxon>Bacillati</taxon>
        <taxon>Actinomycetota</taxon>
        <taxon>Actinomycetes</taxon>
        <taxon>Pseudonocardiales</taxon>
        <taxon>Pseudonocardiaceae</taxon>
        <taxon>Amycolatopsis</taxon>
    </lineage>
</organism>
<keyword evidence="2" id="KW-0472">Membrane</keyword>
<dbReference type="Proteomes" id="UP001597419">
    <property type="component" value="Unassembled WGS sequence"/>
</dbReference>
<feature type="region of interest" description="Disordered" evidence="1">
    <location>
        <begin position="92"/>
        <end position="157"/>
    </location>
</feature>
<comment type="caution">
    <text evidence="3">The sequence shown here is derived from an EMBL/GenBank/DDBJ whole genome shotgun (WGS) entry which is preliminary data.</text>
</comment>
<accession>A0ABW5GDZ1</accession>
<keyword evidence="2" id="KW-1133">Transmembrane helix</keyword>
<gene>
    <name evidence="3" type="ORF">ACFSYJ_12140</name>
</gene>
<dbReference type="RefSeq" id="WP_345396419.1">
    <property type="nucleotide sequence ID" value="NZ_BAABHG010000008.1"/>
</dbReference>
<feature type="compositionally biased region" description="Low complexity" evidence="1">
    <location>
        <begin position="124"/>
        <end position="150"/>
    </location>
</feature>
<protein>
    <recommendedName>
        <fullName evidence="5">Serine/threonine protein kinase</fullName>
    </recommendedName>
</protein>
<keyword evidence="4" id="KW-1185">Reference proteome</keyword>
<sequence length="272" mass="28160">MSEERNTGADTRTVGVGNSASRVKGAVVQIEKQHGDTTVGPAYHGPVEKSDVHIHQPAGRSGSGPMWLLGTILLVVLVAAAVLVSLEHERLSARQPVAERPEAASSPSPVTPTPAPSSAPPAQPSRSATAQVSQPPARSSPVAPPASEESGLGDCGPTAHPVYSGSYRGCEIKNGNMGEKTHFTAGWGDRGKTLLVIGWGYELYVADNDGPFSSLGKVAASGGGGLFFTYARDGNSGYLRFLATDSKRYCLTFTAAPAGSGKPAARGDWYVC</sequence>
<feature type="transmembrane region" description="Helical" evidence="2">
    <location>
        <begin position="66"/>
        <end position="86"/>
    </location>
</feature>
<name>A0ABW5GDZ1_9PSEU</name>
<evidence type="ECO:0000256" key="2">
    <source>
        <dbReference type="SAM" id="Phobius"/>
    </source>
</evidence>
<feature type="compositionally biased region" description="Basic and acidic residues" evidence="1">
    <location>
        <begin position="92"/>
        <end position="102"/>
    </location>
</feature>
<evidence type="ECO:0000313" key="4">
    <source>
        <dbReference type="Proteomes" id="UP001597419"/>
    </source>
</evidence>
<evidence type="ECO:0000313" key="3">
    <source>
        <dbReference type="EMBL" id="MFD2459355.1"/>
    </source>
</evidence>
<keyword evidence="2" id="KW-0812">Transmembrane</keyword>
<feature type="compositionally biased region" description="Pro residues" evidence="1">
    <location>
        <begin position="109"/>
        <end position="123"/>
    </location>
</feature>